<evidence type="ECO:0000256" key="1">
    <source>
        <dbReference type="SAM" id="Coils"/>
    </source>
</evidence>
<comment type="caution">
    <text evidence="3">The sequence shown here is derived from an EMBL/GenBank/DDBJ whole genome shotgun (WGS) entry which is preliminary data.</text>
</comment>
<feature type="region of interest" description="Disordered" evidence="2">
    <location>
        <begin position="86"/>
        <end position="109"/>
    </location>
</feature>
<sequence length="275" mass="29616">MASDIRSRSTFIACMFPLAVIRARGAQGEGSVFSKAVIPIWFSSITHASRTLALANQPVRVYPLRSVAEPATIIIGDKAGQKVFNQGTPPGMQGQGPPPSSAVNAPVGGGGMMGGPPPGMHGNMAFNHPAAQAALINQQNNAMEQLERRREREREREKELAAAAARGRSGSASGRPPHLDDAGSDDEIEQISTRNLALARYKRNHDLMNEVFAQAAFGEKNRPPQPSPYSIFNKEELESKAAKLQAEIELLKQKVAERQQQRGVDVTMESGVLAS</sequence>
<evidence type="ECO:0000313" key="4">
    <source>
        <dbReference type="Proteomes" id="UP000290288"/>
    </source>
</evidence>
<evidence type="ECO:0000256" key="2">
    <source>
        <dbReference type="SAM" id="MobiDB-lite"/>
    </source>
</evidence>
<dbReference type="AlphaFoldDB" id="A0A4Q2DNE4"/>
<dbReference type="Proteomes" id="UP000290288">
    <property type="component" value="Unassembled WGS sequence"/>
</dbReference>
<gene>
    <name evidence="3" type="ORF">EST38_g4241</name>
</gene>
<evidence type="ECO:0000313" key="3">
    <source>
        <dbReference type="EMBL" id="RXW21597.1"/>
    </source>
</evidence>
<dbReference type="OrthoDB" id="5321006at2759"/>
<feature type="region of interest" description="Disordered" evidence="2">
    <location>
        <begin position="142"/>
        <end position="187"/>
    </location>
</feature>
<feature type="compositionally biased region" description="Basic and acidic residues" evidence="2">
    <location>
        <begin position="145"/>
        <end position="160"/>
    </location>
</feature>
<name>A0A4Q2DNE4_9AGAR</name>
<protein>
    <submittedName>
        <fullName evidence="3">Uncharacterized protein</fullName>
    </submittedName>
</protein>
<proteinExistence type="predicted"/>
<organism evidence="3 4">
    <name type="scientific">Candolleomyces aberdarensis</name>
    <dbReference type="NCBI Taxonomy" id="2316362"/>
    <lineage>
        <taxon>Eukaryota</taxon>
        <taxon>Fungi</taxon>
        <taxon>Dikarya</taxon>
        <taxon>Basidiomycota</taxon>
        <taxon>Agaricomycotina</taxon>
        <taxon>Agaricomycetes</taxon>
        <taxon>Agaricomycetidae</taxon>
        <taxon>Agaricales</taxon>
        <taxon>Agaricineae</taxon>
        <taxon>Psathyrellaceae</taxon>
        <taxon>Candolleomyces</taxon>
    </lineage>
</organism>
<accession>A0A4Q2DNE4</accession>
<feature type="coiled-coil region" evidence="1">
    <location>
        <begin position="234"/>
        <end position="261"/>
    </location>
</feature>
<keyword evidence="1" id="KW-0175">Coiled coil</keyword>
<reference evidence="3 4" key="1">
    <citation type="submission" date="2019-01" db="EMBL/GenBank/DDBJ databases">
        <title>Draft genome sequence of Psathyrella aberdarensis IHI B618.</title>
        <authorList>
            <person name="Buettner E."/>
            <person name="Kellner H."/>
        </authorList>
    </citation>
    <scope>NUCLEOTIDE SEQUENCE [LARGE SCALE GENOMIC DNA]</scope>
    <source>
        <strain evidence="3 4">IHI B618</strain>
    </source>
</reference>
<keyword evidence="4" id="KW-1185">Reference proteome</keyword>
<feature type="compositionally biased region" description="Low complexity" evidence="2">
    <location>
        <begin position="161"/>
        <end position="175"/>
    </location>
</feature>
<dbReference type="EMBL" id="SDEE01000101">
    <property type="protein sequence ID" value="RXW21597.1"/>
    <property type="molecule type" value="Genomic_DNA"/>
</dbReference>